<proteinExistence type="predicted"/>
<protein>
    <submittedName>
        <fullName evidence="1">Uncharacterized protein</fullName>
    </submittedName>
</protein>
<accession>A0A918JSH3</accession>
<keyword evidence="2" id="KW-1185">Reference proteome</keyword>
<dbReference type="AlphaFoldDB" id="A0A918JSH3"/>
<dbReference type="EMBL" id="BMWS01000002">
    <property type="protein sequence ID" value="GGX05939.1"/>
    <property type="molecule type" value="Genomic_DNA"/>
</dbReference>
<reference evidence="1 2" key="1">
    <citation type="journal article" date="2014" name="Int. J. Syst. Evol. Microbiol.">
        <title>Complete genome sequence of Corynebacterium casei LMG S-19264T (=DSM 44701T), isolated from a smear-ripened cheese.</title>
        <authorList>
            <consortium name="US DOE Joint Genome Institute (JGI-PGF)"/>
            <person name="Walter F."/>
            <person name="Albersmeier A."/>
            <person name="Kalinowski J."/>
            <person name="Ruckert C."/>
        </authorList>
    </citation>
    <scope>NUCLEOTIDE SEQUENCE [LARGE SCALE GENOMIC DNA]</scope>
    <source>
        <strain evidence="1 2">KCTC 12285</strain>
    </source>
</reference>
<comment type="caution">
    <text evidence="1">The sequence shown here is derived from an EMBL/GenBank/DDBJ whole genome shotgun (WGS) entry which is preliminary data.</text>
</comment>
<sequence>MKAFFTTIILLLVFNMSIGQNSIINYKLINTANKSNLQISDNQINNKLIKHDTVTTNKPIRIKSYNEKEWRKIKKQIKKSKKRFSNAKNPIHSIRKIDTVYIHTSKESLLSGW</sequence>
<name>A0A918JSH3_9FLAO</name>
<organism evidence="1 2">
    <name type="scientific">Aquimarina muelleri</name>
    <dbReference type="NCBI Taxonomy" id="279356"/>
    <lineage>
        <taxon>Bacteria</taxon>
        <taxon>Pseudomonadati</taxon>
        <taxon>Bacteroidota</taxon>
        <taxon>Flavobacteriia</taxon>
        <taxon>Flavobacteriales</taxon>
        <taxon>Flavobacteriaceae</taxon>
        <taxon>Aquimarina</taxon>
    </lineage>
</organism>
<evidence type="ECO:0000313" key="2">
    <source>
        <dbReference type="Proteomes" id="UP000601108"/>
    </source>
</evidence>
<dbReference type="Proteomes" id="UP000601108">
    <property type="component" value="Unassembled WGS sequence"/>
</dbReference>
<gene>
    <name evidence="1" type="ORF">GCM10007384_04550</name>
</gene>
<dbReference type="RefSeq" id="WP_027410940.1">
    <property type="nucleotide sequence ID" value="NZ_BMWS01000002.1"/>
</dbReference>
<evidence type="ECO:0000313" key="1">
    <source>
        <dbReference type="EMBL" id="GGX05939.1"/>
    </source>
</evidence>